<dbReference type="PANTHER" id="PTHR46082:SF6">
    <property type="entry name" value="AAA+ ATPASE DOMAIN-CONTAINING PROTEIN-RELATED"/>
    <property type="match status" value="1"/>
</dbReference>
<proteinExistence type="predicted"/>
<name>A0ABW7YQ52_9ACTN</name>
<dbReference type="Gene3D" id="1.25.40.10">
    <property type="entry name" value="Tetratricopeptide repeat domain"/>
    <property type="match status" value="1"/>
</dbReference>
<dbReference type="Pfam" id="PF13424">
    <property type="entry name" value="TPR_12"/>
    <property type="match status" value="1"/>
</dbReference>
<evidence type="ECO:0000313" key="2">
    <source>
        <dbReference type="Proteomes" id="UP001612741"/>
    </source>
</evidence>
<keyword evidence="2" id="KW-1185">Reference proteome</keyword>
<reference evidence="1 2" key="1">
    <citation type="submission" date="2024-10" db="EMBL/GenBank/DDBJ databases">
        <title>The Natural Products Discovery Center: Release of the First 8490 Sequenced Strains for Exploring Actinobacteria Biosynthetic Diversity.</title>
        <authorList>
            <person name="Kalkreuter E."/>
            <person name="Kautsar S.A."/>
            <person name="Yang D."/>
            <person name="Bader C.D."/>
            <person name="Teijaro C.N."/>
            <person name="Fluegel L."/>
            <person name="Davis C.M."/>
            <person name="Simpson J.R."/>
            <person name="Lauterbach L."/>
            <person name="Steele A.D."/>
            <person name="Gui C."/>
            <person name="Meng S."/>
            <person name="Li G."/>
            <person name="Viehrig K."/>
            <person name="Ye F."/>
            <person name="Su P."/>
            <person name="Kiefer A.F."/>
            <person name="Nichols A."/>
            <person name="Cepeda A.J."/>
            <person name="Yan W."/>
            <person name="Fan B."/>
            <person name="Jiang Y."/>
            <person name="Adhikari A."/>
            <person name="Zheng C.-J."/>
            <person name="Schuster L."/>
            <person name="Cowan T.M."/>
            <person name="Smanski M.J."/>
            <person name="Chevrette M.G."/>
            <person name="De Carvalho L.P.S."/>
            <person name="Shen B."/>
        </authorList>
    </citation>
    <scope>NUCLEOTIDE SEQUENCE [LARGE SCALE GENOMIC DNA]</scope>
    <source>
        <strain evidence="1 2">NPDC050545</strain>
    </source>
</reference>
<dbReference type="InterPro" id="IPR011990">
    <property type="entry name" value="TPR-like_helical_dom_sf"/>
</dbReference>
<sequence>MLGKFSVAPPFQRKSPRLRGRDALLAVLTSADPDQAAPRVHVLHGLGGCGKSEIALAVARRMSDLGRRVWWIDARHPEQISAGMREIAGRLGASDSQLELVWAGKGRNPVDLVWDLLNGPFEPPWLLIFDNADQPQLLSAVEGLQGDEAKDAVADGTGWLRQPATGSGLVLVTTRDGNERTWGTWSALHEVRDLEPGDGAHVLIDVAGESSGSAGDAEALAVKLSCHPLTLTKVGAYLERAKKDTLWSGDSITTFQAYLTDFDRRLGRLSALEDSPVLDQAMIKTWQVWEMSIEQLGTRGLTRAGQVLYLLATLGDAPISYAVLLDPARLTRTPLFGPITREQLLETIGGLADFKILELKKLDESVLGRTCYVATLHPLVRELTRRQLGILGQRRSYLMLAVQLLARLRPREPFTLKNLDFDPDEPGHWPMWQTLTPQCVEVLLDYLEMITPDDVDQGQDGLLPITLDVARLIARYLLAFGLPKQAELFLERCLRRCRELGLDMDGRPILNLRHERARSALEQGRLEWAEAELRRIIPLRVALLGQEHLDTLFSRHKLARVLMEQERWAEAEAELRDVAAGEARICGPENHDTLTARHSLAKAILATPGRVAEAEEMIDEIMEIRQRHWKPSHFDTLTLRFTRARAWLARGAREEAVGELRQVLEDAVGRTDHPEMLALRHTLAVALLSGPAAAPASRREATAELERLLVTCREVLGENHKETRRVAQDLDRLNAGE</sequence>
<dbReference type="SUPFAM" id="SSF48452">
    <property type="entry name" value="TPR-like"/>
    <property type="match status" value="2"/>
</dbReference>
<dbReference type="InterPro" id="IPR027417">
    <property type="entry name" value="P-loop_NTPase"/>
</dbReference>
<comment type="caution">
    <text evidence="1">The sequence shown here is derived from an EMBL/GenBank/DDBJ whole genome shotgun (WGS) entry which is preliminary data.</text>
</comment>
<protein>
    <submittedName>
        <fullName evidence="1">Tetratricopeptide repeat protein</fullName>
    </submittedName>
</protein>
<dbReference type="InterPro" id="IPR053137">
    <property type="entry name" value="NLR-like"/>
</dbReference>
<dbReference type="Gene3D" id="3.40.50.300">
    <property type="entry name" value="P-loop containing nucleotide triphosphate hydrolases"/>
    <property type="match status" value="1"/>
</dbReference>
<dbReference type="PANTHER" id="PTHR46082">
    <property type="entry name" value="ATP/GTP-BINDING PROTEIN-RELATED"/>
    <property type="match status" value="1"/>
</dbReference>
<organism evidence="1 2">
    <name type="scientific">Nonomuraea typhae</name>
    <dbReference type="NCBI Taxonomy" id="2603600"/>
    <lineage>
        <taxon>Bacteria</taxon>
        <taxon>Bacillati</taxon>
        <taxon>Actinomycetota</taxon>
        <taxon>Actinomycetes</taxon>
        <taxon>Streptosporangiales</taxon>
        <taxon>Streptosporangiaceae</taxon>
        <taxon>Nonomuraea</taxon>
    </lineage>
</organism>
<dbReference type="SUPFAM" id="SSF52540">
    <property type="entry name" value="P-loop containing nucleoside triphosphate hydrolases"/>
    <property type="match status" value="1"/>
</dbReference>
<accession>A0ABW7YQ52</accession>
<gene>
    <name evidence="1" type="ORF">ACIBG2_11235</name>
</gene>
<dbReference type="RefSeq" id="WP_397081214.1">
    <property type="nucleotide sequence ID" value="NZ_JBITGY010000003.1"/>
</dbReference>
<evidence type="ECO:0000313" key="1">
    <source>
        <dbReference type="EMBL" id="MFI6497953.1"/>
    </source>
</evidence>
<dbReference type="Proteomes" id="UP001612741">
    <property type="component" value="Unassembled WGS sequence"/>
</dbReference>
<dbReference type="EMBL" id="JBITGY010000003">
    <property type="protein sequence ID" value="MFI6497953.1"/>
    <property type="molecule type" value="Genomic_DNA"/>
</dbReference>